<evidence type="ECO:0000256" key="1">
    <source>
        <dbReference type="SAM" id="MobiDB-lite"/>
    </source>
</evidence>
<feature type="compositionally biased region" description="Polar residues" evidence="1">
    <location>
        <begin position="84"/>
        <end position="93"/>
    </location>
</feature>
<dbReference type="AlphaFoldDB" id="A0ABD0QDJ7"/>
<name>A0ABD0QDJ7_CIRMR</name>
<accession>A0ABD0QDJ7</accession>
<feature type="compositionally biased region" description="Basic and acidic residues" evidence="1">
    <location>
        <begin position="18"/>
        <end position="32"/>
    </location>
</feature>
<proteinExistence type="predicted"/>
<feature type="region of interest" description="Disordered" evidence="1">
    <location>
        <begin position="1"/>
        <end position="93"/>
    </location>
</feature>
<dbReference type="Proteomes" id="UP001529510">
    <property type="component" value="Unassembled WGS sequence"/>
</dbReference>
<keyword evidence="3" id="KW-1185">Reference proteome</keyword>
<gene>
    <name evidence="2" type="ORF">M9458_019479</name>
</gene>
<sequence length="93" mass="9588">MTAKRTAFQPLSSSRIPAAERKGAAERVHNPECCDSSPQEPEKPAASASGLPALGAVGGSGPVVDESSDSEGEQEGPQKLIRKVSTSGQIRSK</sequence>
<feature type="non-terminal residue" evidence="2">
    <location>
        <position position="93"/>
    </location>
</feature>
<comment type="caution">
    <text evidence="2">The sequence shown here is derived from an EMBL/GenBank/DDBJ whole genome shotgun (WGS) entry which is preliminary data.</text>
</comment>
<feature type="compositionally biased region" description="Low complexity" evidence="1">
    <location>
        <begin position="44"/>
        <end position="55"/>
    </location>
</feature>
<dbReference type="EMBL" id="JAMKFB020000009">
    <property type="protein sequence ID" value="KAL0183783.1"/>
    <property type="molecule type" value="Genomic_DNA"/>
</dbReference>
<reference evidence="2 3" key="1">
    <citation type="submission" date="2024-05" db="EMBL/GenBank/DDBJ databases">
        <title>Genome sequencing and assembly of Indian major carp, Cirrhinus mrigala (Hamilton, 1822).</title>
        <authorList>
            <person name="Mohindra V."/>
            <person name="Chowdhury L.M."/>
            <person name="Lal K."/>
            <person name="Jena J.K."/>
        </authorList>
    </citation>
    <scope>NUCLEOTIDE SEQUENCE [LARGE SCALE GENOMIC DNA]</scope>
    <source>
        <strain evidence="2">CM1030</strain>
        <tissue evidence="2">Blood</tissue>
    </source>
</reference>
<organism evidence="2 3">
    <name type="scientific">Cirrhinus mrigala</name>
    <name type="common">Mrigala</name>
    <dbReference type="NCBI Taxonomy" id="683832"/>
    <lineage>
        <taxon>Eukaryota</taxon>
        <taxon>Metazoa</taxon>
        <taxon>Chordata</taxon>
        <taxon>Craniata</taxon>
        <taxon>Vertebrata</taxon>
        <taxon>Euteleostomi</taxon>
        <taxon>Actinopterygii</taxon>
        <taxon>Neopterygii</taxon>
        <taxon>Teleostei</taxon>
        <taxon>Ostariophysi</taxon>
        <taxon>Cypriniformes</taxon>
        <taxon>Cyprinidae</taxon>
        <taxon>Labeoninae</taxon>
        <taxon>Labeonini</taxon>
        <taxon>Cirrhinus</taxon>
    </lineage>
</organism>
<evidence type="ECO:0000313" key="2">
    <source>
        <dbReference type="EMBL" id="KAL0183783.1"/>
    </source>
</evidence>
<protein>
    <submittedName>
        <fullName evidence="2">Uncharacterized protein</fullName>
    </submittedName>
</protein>
<evidence type="ECO:0000313" key="3">
    <source>
        <dbReference type="Proteomes" id="UP001529510"/>
    </source>
</evidence>